<dbReference type="AlphaFoldDB" id="A0A8K0R9S2"/>
<dbReference type="EMBL" id="JAGMVJ010000006">
    <property type="protein sequence ID" value="KAH7089807.1"/>
    <property type="molecule type" value="Genomic_DNA"/>
</dbReference>
<proteinExistence type="predicted"/>
<evidence type="ECO:0000313" key="3">
    <source>
        <dbReference type="Proteomes" id="UP000813461"/>
    </source>
</evidence>
<protein>
    <submittedName>
        <fullName evidence="2">Uncharacterized protein</fullName>
    </submittedName>
</protein>
<keyword evidence="3" id="KW-1185">Reference proteome</keyword>
<accession>A0A8K0R9S2</accession>
<name>A0A8K0R9S2_9PLEO</name>
<comment type="caution">
    <text evidence="2">The sequence shown here is derived from an EMBL/GenBank/DDBJ whole genome shotgun (WGS) entry which is preliminary data.</text>
</comment>
<organism evidence="2 3">
    <name type="scientific">Paraphoma chrysanthemicola</name>
    <dbReference type="NCBI Taxonomy" id="798071"/>
    <lineage>
        <taxon>Eukaryota</taxon>
        <taxon>Fungi</taxon>
        <taxon>Dikarya</taxon>
        <taxon>Ascomycota</taxon>
        <taxon>Pezizomycotina</taxon>
        <taxon>Dothideomycetes</taxon>
        <taxon>Pleosporomycetidae</taxon>
        <taxon>Pleosporales</taxon>
        <taxon>Pleosporineae</taxon>
        <taxon>Phaeosphaeriaceae</taxon>
        <taxon>Paraphoma</taxon>
    </lineage>
</organism>
<sequence length="212" mass="24499">VHILQYSYNDHLSFSSLTNEDKKTADTLLRAAHGRAFHIILGRMKQTIHTTSASRSECLLQDLVHAGGKDVNVFPRLSEEDLLNEYFFEDQEADSYDGNGAAIWSRTVLIIVPNDFIDDFICEDQLSYQTDETLAHDREITQHGDDSDRDYEENEEFECRDEKAMLERAHELSQYRLALEEEQEQPDNESDVEVQDEHGKAYMMPASLFNED</sequence>
<gene>
    <name evidence="2" type="ORF">FB567DRAFT_619130</name>
</gene>
<feature type="region of interest" description="Disordered" evidence="1">
    <location>
        <begin position="177"/>
        <end position="212"/>
    </location>
</feature>
<evidence type="ECO:0000256" key="1">
    <source>
        <dbReference type="SAM" id="MobiDB-lite"/>
    </source>
</evidence>
<reference evidence="2" key="1">
    <citation type="journal article" date="2021" name="Nat. Commun.">
        <title>Genetic determinants of endophytism in the Arabidopsis root mycobiome.</title>
        <authorList>
            <person name="Mesny F."/>
            <person name="Miyauchi S."/>
            <person name="Thiergart T."/>
            <person name="Pickel B."/>
            <person name="Atanasova L."/>
            <person name="Karlsson M."/>
            <person name="Huettel B."/>
            <person name="Barry K.W."/>
            <person name="Haridas S."/>
            <person name="Chen C."/>
            <person name="Bauer D."/>
            <person name="Andreopoulos W."/>
            <person name="Pangilinan J."/>
            <person name="LaButti K."/>
            <person name="Riley R."/>
            <person name="Lipzen A."/>
            <person name="Clum A."/>
            <person name="Drula E."/>
            <person name="Henrissat B."/>
            <person name="Kohler A."/>
            <person name="Grigoriev I.V."/>
            <person name="Martin F.M."/>
            <person name="Hacquard S."/>
        </authorList>
    </citation>
    <scope>NUCLEOTIDE SEQUENCE</scope>
    <source>
        <strain evidence="2">MPI-SDFR-AT-0120</strain>
    </source>
</reference>
<dbReference type="Proteomes" id="UP000813461">
    <property type="component" value="Unassembled WGS sequence"/>
</dbReference>
<feature type="compositionally biased region" description="Acidic residues" evidence="1">
    <location>
        <begin position="180"/>
        <end position="194"/>
    </location>
</feature>
<evidence type="ECO:0000313" key="2">
    <source>
        <dbReference type="EMBL" id="KAH7089807.1"/>
    </source>
</evidence>
<feature type="non-terminal residue" evidence="2">
    <location>
        <position position="1"/>
    </location>
</feature>
<dbReference type="OrthoDB" id="3798170at2759"/>